<name>A0A1H6VP90_9DEIO</name>
<dbReference type="EMBL" id="FNZA01000003">
    <property type="protein sequence ID" value="SEJ06453.1"/>
    <property type="molecule type" value="Genomic_DNA"/>
</dbReference>
<dbReference type="SUPFAM" id="SSF56747">
    <property type="entry name" value="Prim-pol domain"/>
    <property type="match status" value="1"/>
</dbReference>
<organism evidence="3 4">
    <name type="scientific">Deinococcus reticulitermitis</name>
    <dbReference type="NCBI Taxonomy" id="856736"/>
    <lineage>
        <taxon>Bacteria</taxon>
        <taxon>Thermotogati</taxon>
        <taxon>Deinococcota</taxon>
        <taxon>Deinococci</taxon>
        <taxon>Deinococcales</taxon>
        <taxon>Deinococcaceae</taxon>
        <taxon>Deinococcus</taxon>
    </lineage>
</organism>
<dbReference type="STRING" id="856736.SAMN04488058_103244"/>
<evidence type="ECO:0000313" key="4">
    <source>
        <dbReference type="Proteomes" id="UP000199223"/>
    </source>
</evidence>
<keyword evidence="4" id="KW-1185">Reference proteome</keyword>
<dbReference type="InterPro" id="IPR015330">
    <property type="entry name" value="DNA_primase/pol_bifunc_N"/>
</dbReference>
<dbReference type="Proteomes" id="UP000199223">
    <property type="component" value="Unassembled WGS sequence"/>
</dbReference>
<proteinExistence type="predicted"/>
<evidence type="ECO:0000259" key="2">
    <source>
        <dbReference type="SMART" id="SM00943"/>
    </source>
</evidence>
<feature type="domain" description="DNA primase/polymerase bifunctional N-terminal" evidence="2">
    <location>
        <begin position="16"/>
        <end position="188"/>
    </location>
</feature>
<dbReference type="AlphaFoldDB" id="A0A1H6VP90"/>
<evidence type="ECO:0000256" key="1">
    <source>
        <dbReference type="SAM" id="MobiDB-lite"/>
    </source>
</evidence>
<evidence type="ECO:0000313" key="3">
    <source>
        <dbReference type="EMBL" id="SEJ06453.1"/>
    </source>
</evidence>
<protein>
    <recommendedName>
        <fullName evidence="2">DNA primase/polymerase bifunctional N-terminal domain-containing protein</fullName>
    </recommendedName>
</protein>
<dbReference type="SMART" id="SM00943">
    <property type="entry name" value="Prim-Pol"/>
    <property type="match status" value="1"/>
</dbReference>
<accession>A0A1H6VP90</accession>
<sequence length="1002" mass="109342">MTADHMDRAWDAGEYAEHYTAQLGFGLVAMQLGQKGPRSDGWNEPSNALTDPELVRERFRGGRENMGLLHSVSGTAVVDVDSLEHITAALAAVGVNWPEIVAQNPWRIRGFKGEKPVFRLPEGLVLTRRSLAWPPVGGAPRLTVFELRAGSVQDVLPPSLHPLSRRPYTWVNGVPPSRESLPLLPEPLLQLWLTWTDALPRLQAACPWATQEQPEPTPPTAHRHDSGHSVIEAFNSRFTPGEVLERHGYRPRGKDSWVFPESSTGTAGVHTLHGSDTARVYSHHAADPLNTGHAHDAFSVFTHLEHNGDLKPAVKSAACELGLTQVTAAASSPQQSDLLYENRDGALYWNKRNREGVESVRLTNFTARIVAETTVDDGAERRSELCIEGRLADGRPLPRIQVPAEQYGSLNWITEKWGVRPIVSPGTSVRQHLAVALQVLSQESLQECTIYAHSGWRELPSGKVFITGSGALGIEGSVDGIAVDLPRELAAYALPAAMTGAALTQALSLSLNTWALASDTVTIPLYLSTLRPLLGSADFSVVVVGKTGLGKTQLAALLLAHFGAAITAQGLPGWHSTANYLERLAYLAKDLPLVIDDFNPTGSRNEQARYHATAERLLRAQGNQNGRGRLNNRAALRVAQEPRGLLIITAEDLPKGHSALARALVLRLTTSLTQGEASATLSQAQLQASEGTYAGVTAAFVQWLIPRLAELQSGKAAFVREHRSLFPAAHARTVTMAAELYWTWDVFERFAMEVAGLSPQMASTYRQRVLRTLRTVTTQQALHQEHADPTQRALMLLNAGLTTRAFHLEDASGEMPDHPEHFGWQRRMTSGSTNDYHPQGKCVGWLTATEVYLHPVQAYVELQRLADAEGEPFTTSRETLWRHFQEAGLLRAHDDKRHTVKRAVRNTRARVLVLSRTVLEGECTSGAGGASIPNDVQDIRFSAPTTSPFDLDPGPSAPPADRPGPMPHPDWGQADLVGDASIPPCPTCPTNASPRGFSYELD</sequence>
<feature type="compositionally biased region" description="Pro residues" evidence="1">
    <location>
        <begin position="955"/>
        <end position="968"/>
    </location>
</feature>
<dbReference type="OrthoDB" id="5489962at2"/>
<feature type="region of interest" description="Disordered" evidence="1">
    <location>
        <begin position="940"/>
        <end position="1002"/>
    </location>
</feature>
<reference evidence="4" key="1">
    <citation type="submission" date="2016-10" db="EMBL/GenBank/DDBJ databases">
        <authorList>
            <person name="Varghese N."/>
            <person name="Submissions S."/>
        </authorList>
    </citation>
    <scope>NUCLEOTIDE SEQUENCE [LARGE SCALE GENOMIC DNA]</scope>
    <source>
        <strain evidence="4">CGMCC 1.10218</strain>
    </source>
</reference>
<dbReference type="RefSeq" id="WP_092263765.1">
    <property type="nucleotide sequence ID" value="NZ_FNZA01000003.1"/>
</dbReference>
<gene>
    <name evidence="3" type="ORF">SAMN04488058_103244</name>
</gene>
<dbReference type="Pfam" id="PF09250">
    <property type="entry name" value="Prim-Pol"/>
    <property type="match status" value="1"/>
</dbReference>